<evidence type="ECO:0000313" key="2">
    <source>
        <dbReference type="Proteomes" id="UP000193553"/>
    </source>
</evidence>
<gene>
    <name evidence="1" type="ORF">BSZ18_00920</name>
</gene>
<dbReference type="Gene3D" id="1.10.10.10">
    <property type="entry name" value="Winged helix-like DNA-binding domain superfamily/Winged helix DNA-binding domain"/>
    <property type="match status" value="1"/>
</dbReference>
<organism evidence="1 2">
    <name type="scientific">Bradyrhizobium canariense</name>
    <dbReference type="NCBI Taxonomy" id="255045"/>
    <lineage>
        <taxon>Bacteria</taxon>
        <taxon>Pseudomonadati</taxon>
        <taxon>Pseudomonadota</taxon>
        <taxon>Alphaproteobacteria</taxon>
        <taxon>Hyphomicrobiales</taxon>
        <taxon>Nitrobacteraceae</taxon>
        <taxon>Bradyrhizobium</taxon>
    </lineage>
</organism>
<dbReference type="RefSeq" id="WP_085348280.1">
    <property type="nucleotide sequence ID" value="NZ_NAEX01000133.1"/>
</dbReference>
<dbReference type="AlphaFoldDB" id="A0A1X3G7F3"/>
<dbReference type="InterPro" id="IPR036388">
    <property type="entry name" value="WH-like_DNA-bd_sf"/>
</dbReference>
<proteinExistence type="predicted"/>
<protein>
    <submittedName>
        <fullName evidence="1">Uncharacterized protein</fullName>
    </submittedName>
</protein>
<dbReference type="InterPro" id="IPR036390">
    <property type="entry name" value="WH_DNA-bd_sf"/>
</dbReference>
<dbReference type="SUPFAM" id="SSF52540">
    <property type="entry name" value="P-loop containing nucleoside triphosphate hydrolases"/>
    <property type="match status" value="1"/>
</dbReference>
<dbReference type="SUPFAM" id="SSF46785">
    <property type="entry name" value="Winged helix' DNA-binding domain"/>
    <property type="match status" value="1"/>
</dbReference>
<dbReference type="OrthoDB" id="5196525at2"/>
<dbReference type="Proteomes" id="UP000193553">
    <property type="component" value="Unassembled WGS sequence"/>
</dbReference>
<evidence type="ECO:0000313" key="1">
    <source>
        <dbReference type="EMBL" id="OSJ19105.1"/>
    </source>
</evidence>
<reference evidence="1 2" key="1">
    <citation type="submission" date="2017-03" db="EMBL/GenBank/DDBJ databases">
        <title>Whole genome sequences of fourteen strains of Bradyrhizobium canariense and one strain of Bradyrhizobium japonicum isolated from Lupinus (Papilionoideae: Genisteae) species in Algeria.</title>
        <authorList>
            <person name="Crovadore J."/>
            <person name="Chekireb D."/>
            <person name="Brachmann A."/>
            <person name="Chablais R."/>
            <person name="Cochard B."/>
            <person name="Lefort F."/>
        </authorList>
    </citation>
    <scope>NUCLEOTIDE SEQUENCE [LARGE SCALE GENOMIC DNA]</scope>
    <source>
        <strain evidence="1 2">UBMA195</strain>
    </source>
</reference>
<sequence length="707" mass="80813">MAFTQRQRKQFADAAQSLKLYRRAELSAEESDKPLIEELYVDPLPSDGIFNAMMRPNTTFLIGRKGTGKSTIFQRSQHEIRKQSHSVSAYLDIKTIYESSEVDPALLQKVEASQGALPAEGIRRIFLYEEFVKTVLVEIRTELKKQIEKSFLSRLKERLLSSSDEVFEALDDLIESSRASLFNDVTGIKIVGKKEGNKSEASSNAKVSATISTDAVGMPKIAADGSVAAASASSTHNENDFSQILLRSFNIKTIINELAEILKGFGIKRLYVFIDDFSELPEDAMSIFVDSILAPLNNWSQELIKFKIAAYPGRIYYGQIDKTKIDEAFLDPFKLYGSNDVSNMEEKAIDFTSRLIDTRLDHFCKARLSDFVEASPDEVAKLLFFATMGNPRNLGHILSNLYESHIVYGKFIGARAVRDAARKYYEEKIEPFFGIQKFRHERFDERLSIYSLKELLELLVSRARELRRYRESSLMQKIPGRPPTSHFHVVSELESVLSTLELNFFLTKYFEMKDRDGRKVSVFALNFGLCEKHSIEFGRPIGLREFRLYFVERIFDSSHIIRSYLHANQEIKCADCEAIFGLDKLESLTLYRMRCPECGTGTCKVTNLSKKYEAILRDVNPELLLPTTELGILETLYGERRDLMAAEIAEDLDCSYQLVGKRGKIMEQKGLVDRLMEQKRRKFRLTELAMKEYFDGNESRRLDVGEG</sequence>
<dbReference type="EMBL" id="NAFI01000115">
    <property type="protein sequence ID" value="OSJ19105.1"/>
    <property type="molecule type" value="Genomic_DNA"/>
</dbReference>
<dbReference type="InterPro" id="IPR027417">
    <property type="entry name" value="P-loop_NTPase"/>
</dbReference>
<accession>A0A1X3G7F3</accession>
<comment type="caution">
    <text evidence="1">The sequence shown here is derived from an EMBL/GenBank/DDBJ whole genome shotgun (WGS) entry which is preliminary data.</text>
</comment>
<name>A0A1X3G7F3_9BRAD</name>